<comment type="caution">
    <text evidence="1">The sequence shown here is derived from an EMBL/GenBank/DDBJ whole genome shotgun (WGS) entry which is preliminary data.</text>
</comment>
<evidence type="ECO:0000313" key="1">
    <source>
        <dbReference type="EMBL" id="KAK1947772.1"/>
    </source>
</evidence>
<accession>A0AAD9GZL8</accession>
<organism evidence="1 2">
    <name type="scientific">Phytophthora citrophthora</name>
    <dbReference type="NCBI Taxonomy" id="4793"/>
    <lineage>
        <taxon>Eukaryota</taxon>
        <taxon>Sar</taxon>
        <taxon>Stramenopiles</taxon>
        <taxon>Oomycota</taxon>
        <taxon>Peronosporomycetes</taxon>
        <taxon>Peronosporales</taxon>
        <taxon>Peronosporaceae</taxon>
        <taxon>Phytophthora</taxon>
    </lineage>
</organism>
<sequence length="117" mass="13382">MFFWHFCLARMGLQAEQTASRDFVVALLKNLENRASTPKELEIVIEQVLPVLVPGIVHLLKAVEASEEQDEEGQEAGPPIRPLDHLARFMLRRNTRHNELTAEMTELQILARGLLRK</sequence>
<keyword evidence="2" id="KW-1185">Reference proteome</keyword>
<protein>
    <submittedName>
        <fullName evidence="1">Uncharacterized protein</fullName>
    </submittedName>
</protein>
<evidence type="ECO:0000313" key="2">
    <source>
        <dbReference type="Proteomes" id="UP001259832"/>
    </source>
</evidence>
<dbReference type="EMBL" id="JASMQC010000001">
    <property type="protein sequence ID" value="KAK1947772.1"/>
    <property type="molecule type" value="Genomic_DNA"/>
</dbReference>
<proteinExistence type="predicted"/>
<dbReference type="AlphaFoldDB" id="A0AAD9GZL8"/>
<dbReference type="Proteomes" id="UP001259832">
    <property type="component" value="Unassembled WGS sequence"/>
</dbReference>
<reference evidence="1" key="1">
    <citation type="submission" date="2023-08" db="EMBL/GenBank/DDBJ databases">
        <title>Reference Genome Resource for the Citrus Pathogen Phytophthora citrophthora.</title>
        <authorList>
            <person name="Moller H."/>
            <person name="Coetzee B."/>
            <person name="Rose L.J."/>
            <person name="Van Niekerk J.M."/>
        </authorList>
    </citation>
    <scope>NUCLEOTIDE SEQUENCE</scope>
    <source>
        <strain evidence="1">STE-U-9442</strain>
    </source>
</reference>
<name>A0AAD9GZL8_9STRA</name>
<gene>
    <name evidence="1" type="ORF">P3T76_000062</name>
</gene>